<dbReference type="AlphaFoldDB" id="A0AAE8MY56"/>
<feature type="compositionally biased region" description="Polar residues" evidence="1">
    <location>
        <begin position="1"/>
        <end position="37"/>
    </location>
</feature>
<keyword evidence="3" id="KW-1185">Reference proteome</keyword>
<dbReference type="Proteomes" id="UP001187682">
    <property type="component" value="Unassembled WGS sequence"/>
</dbReference>
<feature type="region of interest" description="Disordered" evidence="1">
    <location>
        <begin position="1"/>
        <end position="163"/>
    </location>
</feature>
<gene>
    <name evidence="2" type="ORF">DNG_05579</name>
</gene>
<feature type="compositionally biased region" description="Basic and acidic residues" evidence="1">
    <location>
        <begin position="140"/>
        <end position="149"/>
    </location>
</feature>
<evidence type="ECO:0000313" key="3">
    <source>
        <dbReference type="Proteomes" id="UP001187682"/>
    </source>
</evidence>
<organism evidence="2 3">
    <name type="scientific">Cephalotrichum gorgonifer</name>
    <dbReference type="NCBI Taxonomy" id="2041049"/>
    <lineage>
        <taxon>Eukaryota</taxon>
        <taxon>Fungi</taxon>
        <taxon>Dikarya</taxon>
        <taxon>Ascomycota</taxon>
        <taxon>Pezizomycotina</taxon>
        <taxon>Sordariomycetes</taxon>
        <taxon>Hypocreomycetidae</taxon>
        <taxon>Microascales</taxon>
        <taxon>Microascaceae</taxon>
        <taxon>Cephalotrichum</taxon>
    </lineage>
</organism>
<name>A0AAE8MY56_9PEZI</name>
<feature type="compositionally biased region" description="Basic and acidic residues" evidence="1">
    <location>
        <begin position="82"/>
        <end position="95"/>
    </location>
</feature>
<evidence type="ECO:0000313" key="2">
    <source>
        <dbReference type="EMBL" id="SPO02901.1"/>
    </source>
</evidence>
<proteinExistence type="predicted"/>
<dbReference type="EMBL" id="ONZQ02000007">
    <property type="protein sequence ID" value="SPO02901.1"/>
    <property type="molecule type" value="Genomic_DNA"/>
</dbReference>
<protein>
    <submittedName>
        <fullName evidence="2">Uncharacterized protein</fullName>
    </submittedName>
</protein>
<reference evidence="2" key="1">
    <citation type="submission" date="2018-03" db="EMBL/GenBank/DDBJ databases">
        <authorList>
            <person name="Guldener U."/>
        </authorList>
    </citation>
    <scope>NUCLEOTIDE SEQUENCE</scope>
</reference>
<comment type="caution">
    <text evidence="2">The sequence shown here is derived from an EMBL/GenBank/DDBJ whole genome shotgun (WGS) entry which is preliminary data.</text>
</comment>
<sequence>MSINKLSRPRTSTSEGPTPFDSASQRRVSRESGSSIDGVSMFSTPASSAAGSNASASTASTNTPSPFDSSSEPSTAITTPAAEDRNKMERGDQKQKIPSPVISQQRPEPSLPVPMLRSRGKGCIHMKMMIETTDTASGERSSKPTEKQMEGPTTAQTDLPFVKDMTPDEISKYSTEELMKMIIERE</sequence>
<accession>A0AAE8MY56</accession>
<feature type="compositionally biased region" description="Low complexity" evidence="1">
    <location>
        <begin position="43"/>
        <end position="66"/>
    </location>
</feature>
<evidence type="ECO:0000256" key="1">
    <source>
        <dbReference type="SAM" id="MobiDB-lite"/>
    </source>
</evidence>
<feature type="compositionally biased region" description="Polar residues" evidence="1">
    <location>
        <begin position="67"/>
        <end position="78"/>
    </location>
</feature>